<gene>
    <name evidence="3" type="primary">pseC</name>
    <name evidence="3" type="ORF">ACFQ1M_13110</name>
</gene>
<evidence type="ECO:0000313" key="3">
    <source>
        <dbReference type="EMBL" id="MFD0863148.1"/>
    </source>
</evidence>
<comment type="caution">
    <text evidence="3">The sequence shown here is derived from an EMBL/GenBank/DDBJ whole genome shotgun (WGS) entry which is preliminary data.</text>
</comment>
<dbReference type="Gene3D" id="3.40.640.10">
    <property type="entry name" value="Type I PLP-dependent aspartate aminotransferase-like (Major domain)"/>
    <property type="match status" value="1"/>
</dbReference>
<dbReference type="RefSeq" id="WP_386408925.1">
    <property type="nucleotide sequence ID" value="NZ_JBHTJH010000017.1"/>
</dbReference>
<evidence type="ECO:0000313" key="4">
    <source>
        <dbReference type="Proteomes" id="UP001596978"/>
    </source>
</evidence>
<sequence length="390" mass="44470">MMDAIPYGRQHITQEDIDTVVEALQADFLTQGPRIKEFEENFADYVGSKYAVAVSNGTAALHLSVMALGLQPGDRVITTPITFAASSNCVRYCQGELYYADIDPETYTISLESVKALLDAHPKGYFKGIVPVDFAGYPVDLEALRIMADQHDLWILEDSCHAPGGYFVDSNNIKQYCGGNDYMDAAIFSFHPVKHIAAGEGGMITTNSEEIYQKLLILRTHGITKEELHYDIPFPEEQGSWYYEMKELGYNYRITDFQAALGNSQLKRADQGITRRQEIANRYYEAFAGDKGIRCQKRKDQAFNAHHLFVIEVEDRKGLYDFLRAHHIFSQVHYIPVYLLPYYKRIGYEPGLCPNAEKYYRHCLSLPMYPTLTQQEQEHVISCVKEFING</sequence>
<evidence type="ECO:0000256" key="1">
    <source>
        <dbReference type="ARBA" id="ARBA00037999"/>
    </source>
</evidence>
<dbReference type="NCBIfam" id="TIGR03588">
    <property type="entry name" value="PseC"/>
    <property type="match status" value="1"/>
</dbReference>
<accession>A0ABW3D2U0</accession>
<dbReference type="InterPro" id="IPR015424">
    <property type="entry name" value="PyrdxlP-dep_Trfase"/>
</dbReference>
<protein>
    <submittedName>
        <fullName evidence="3">UDP-4-amino-4, 6-dideoxy-N-acetyl-beta-L-altrosamine transaminase</fullName>
        <ecNumber evidence="3">2.6.1.92</ecNumber>
    </submittedName>
</protein>
<dbReference type="PANTHER" id="PTHR30244">
    <property type="entry name" value="TRANSAMINASE"/>
    <property type="match status" value="1"/>
</dbReference>
<keyword evidence="3" id="KW-0808">Transferase</keyword>
<dbReference type="PANTHER" id="PTHR30244:SF34">
    <property type="entry name" value="DTDP-4-AMINO-4,6-DIDEOXYGALACTOSE TRANSAMINASE"/>
    <property type="match status" value="1"/>
</dbReference>
<dbReference type="EC" id="2.6.1.92" evidence="3"/>
<proteinExistence type="inferred from homology"/>
<comment type="similarity">
    <text evidence="1 2">Belongs to the DegT/DnrJ/EryC1 family.</text>
</comment>
<reference evidence="4" key="1">
    <citation type="journal article" date="2019" name="Int. J. Syst. Evol. Microbiol.">
        <title>The Global Catalogue of Microorganisms (GCM) 10K type strain sequencing project: providing services to taxonomists for standard genome sequencing and annotation.</title>
        <authorList>
            <consortium name="The Broad Institute Genomics Platform"/>
            <consortium name="The Broad Institute Genome Sequencing Center for Infectious Disease"/>
            <person name="Wu L."/>
            <person name="Ma J."/>
        </authorList>
    </citation>
    <scope>NUCLEOTIDE SEQUENCE [LARGE SCALE GENOMIC DNA]</scope>
    <source>
        <strain evidence="4">CCUG 62952</strain>
    </source>
</reference>
<dbReference type="InterPro" id="IPR020026">
    <property type="entry name" value="PseC"/>
</dbReference>
<dbReference type="InterPro" id="IPR015421">
    <property type="entry name" value="PyrdxlP-dep_Trfase_major"/>
</dbReference>
<dbReference type="InterPro" id="IPR000653">
    <property type="entry name" value="DegT/StrS_aminotransferase"/>
</dbReference>
<dbReference type="Gene3D" id="3.90.1150.10">
    <property type="entry name" value="Aspartate Aminotransferase, domain 1"/>
    <property type="match status" value="1"/>
</dbReference>
<dbReference type="EMBL" id="JBHTJH010000017">
    <property type="protein sequence ID" value="MFD0863148.1"/>
    <property type="molecule type" value="Genomic_DNA"/>
</dbReference>
<organism evidence="3 4">
    <name type="scientific">Sungkyunkwania multivorans</name>
    <dbReference type="NCBI Taxonomy" id="1173618"/>
    <lineage>
        <taxon>Bacteria</taxon>
        <taxon>Pseudomonadati</taxon>
        <taxon>Bacteroidota</taxon>
        <taxon>Flavobacteriia</taxon>
        <taxon>Flavobacteriales</taxon>
        <taxon>Flavobacteriaceae</taxon>
        <taxon>Sungkyunkwania</taxon>
    </lineage>
</organism>
<keyword evidence="3" id="KW-0032">Aminotransferase</keyword>
<dbReference type="PIRSF" id="PIRSF000390">
    <property type="entry name" value="PLP_StrS"/>
    <property type="match status" value="1"/>
</dbReference>
<keyword evidence="2" id="KW-0663">Pyridoxal phosphate</keyword>
<name>A0ABW3D2U0_9FLAO</name>
<dbReference type="GO" id="GO:0008483">
    <property type="term" value="F:transaminase activity"/>
    <property type="evidence" value="ECO:0007669"/>
    <property type="project" value="UniProtKB-KW"/>
</dbReference>
<dbReference type="Pfam" id="PF01041">
    <property type="entry name" value="DegT_DnrJ_EryC1"/>
    <property type="match status" value="1"/>
</dbReference>
<dbReference type="Proteomes" id="UP001596978">
    <property type="component" value="Unassembled WGS sequence"/>
</dbReference>
<dbReference type="SUPFAM" id="SSF53383">
    <property type="entry name" value="PLP-dependent transferases"/>
    <property type="match status" value="1"/>
</dbReference>
<evidence type="ECO:0000256" key="2">
    <source>
        <dbReference type="RuleBase" id="RU004508"/>
    </source>
</evidence>
<dbReference type="InterPro" id="IPR015422">
    <property type="entry name" value="PyrdxlP-dep_Trfase_small"/>
</dbReference>
<keyword evidence="4" id="KW-1185">Reference proteome</keyword>
<dbReference type="CDD" id="cd00616">
    <property type="entry name" value="AHBA_syn"/>
    <property type="match status" value="1"/>
</dbReference>